<keyword evidence="2 7" id="KW-0436">Ligase</keyword>
<comment type="function">
    <text evidence="7">Catalyzes the attachment of L-aspartate to tRNA(Asp) in a two-step reaction: L-aspartate is first activated by ATP to form Asp-AMP and then transferred to the acceptor end of tRNA(Asp).</text>
</comment>
<dbReference type="InterPro" id="IPR029351">
    <property type="entry name" value="GAD_dom"/>
</dbReference>
<feature type="region of interest" description="Aspartate" evidence="7">
    <location>
        <begin position="200"/>
        <end position="203"/>
    </location>
</feature>
<protein>
    <recommendedName>
        <fullName evidence="7">Aspartate--tRNA ligase</fullName>
        <ecNumber evidence="7">6.1.1.12</ecNumber>
    </recommendedName>
    <alternativeName>
        <fullName evidence="7">Aspartyl-tRNA synthetase</fullName>
        <shortName evidence="7">AspRS</shortName>
    </alternativeName>
</protein>
<dbReference type="GO" id="GO:0003676">
    <property type="term" value="F:nucleic acid binding"/>
    <property type="evidence" value="ECO:0007669"/>
    <property type="project" value="InterPro"/>
</dbReference>
<dbReference type="EC" id="6.1.1.12" evidence="7"/>
<dbReference type="InterPro" id="IPR004365">
    <property type="entry name" value="NA-bd_OB_tRNA"/>
</dbReference>
<evidence type="ECO:0000256" key="4">
    <source>
        <dbReference type="ARBA" id="ARBA00022840"/>
    </source>
</evidence>
<dbReference type="GO" id="GO:0006422">
    <property type="term" value="P:aspartyl-tRNA aminoacylation"/>
    <property type="evidence" value="ECO:0007669"/>
    <property type="project" value="UniProtKB-UniRule"/>
</dbReference>
<dbReference type="GO" id="GO:0016740">
    <property type="term" value="F:transferase activity"/>
    <property type="evidence" value="ECO:0007669"/>
    <property type="project" value="UniProtKB-ARBA"/>
</dbReference>
<reference evidence="9 10" key="1">
    <citation type="submission" date="2010-07" db="EMBL/GenBank/DDBJ databases">
        <authorList>
            <person name="Sid Ahmed O."/>
        </authorList>
    </citation>
    <scope>NUCLEOTIDE SEQUENCE [LARGE SCALE GENOMIC DNA]</scope>
    <source>
        <strain evidence="9 10">TX4248</strain>
    </source>
</reference>
<keyword evidence="7" id="KW-0963">Cytoplasm</keyword>
<feature type="binding site" evidence="7">
    <location>
        <begin position="222"/>
        <end position="224"/>
    </location>
    <ligand>
        <name>ATP</name>
        <dbReference type="ChEBI" id="CHEBI:30616"/>
    </ligand>
</feature>
<dbReference type="Pfam" id="PF01336">
    <property type="entry name" value="tRNA_anti-codon"/>
    <property type="match status" value="1"/>
</dbReference>
<evidence type="ECO:0000256" key="1">
    <source>
        <dbReference type="ARBA" id="ARBA00006303"/>
    </source>
</evidence>
<dbReference type="InterPro" id="IPR004524">
    <property type="entry name" value="Asp-tRNA-ligase_1"/>
</dbReference>
<feature type="binding site" evidence="7">
    <location>
        <position position="176"/>
    </location>
    <ligand>
        <name>L-aspartate</name>
        <dbReference type="ChEBI" id="CHEBI:29991"/>
    </ligand>
</feature>
<comment type="subunit">
    <text evidence="7">Homodimer.</text>
</comment>
<name>A0A125W9S5_ENTFL</name>
<dbReference type="PRINTS" id="PR01042">
    <property type="entry name" value="TRNASYNTHASP"/>
</dbReference>
<evidence type="ECO:0000256" key="2">
    <source>
        <dbReference type="ARBA" id="ARBA00022598"/>
    </source>
</evidence>
<feature type="binding site" evidence="7">
    <location>
        <position position="483"/>
    </location>
    <ligand>
        <name>ATP</name>
        <dbReference type="ChEBI" id="CHEBI:30616"/>
    </ligand>
</feature>
<dbReference type="SUPFAM" id="SSF55681">
    <property type="entry name" value="Class II aaRS and biotin synthetases"/>
    <property type="match status" value="1"/>
</dbReference>
<feature type="binding site" evidence="7">
    <location>
        <begin position="535"/>
        <end position="538"/>
    </location>
    <ligand>
        <name>ATP</name>
        <dbReference type="ChEBI" id="CHEBI:30616"/>
    </ligand>
</feature>
<dbReference type="HAMAP" id="MF_00044">
    <property type="entry name" value="Asp_tRNA_synth_type1"/>
    <property type="match status" value="1"/>
</dbReference>
<dbReference type="CDD" id="cd04317">
    <property type="entry name" value="EcAspRS_like_N"/>
    <property type="match status" value="1"/>
</dbReference>
<dbReference type="InterPro" id="IPR004364">
    <property type="entry name" value="Aa-tRNA-synt_II"/>
</dbReference>
<dbReference type="NCBIfam" id="NF001750">
    <property type="entry name" value="PRK00476.1"/>
    <property type="match status" value="1"/>
</dbReference>
<dbReference type="CDD" id="cd00777">
    <property type="entry name" value="AspRS_core"/>
    <property type="match status" value="1"/>
</dbReference>
<keyword evidence="6 7" id="KW-0030">Aminoacyl-tRNA synthetase</keyword>
<gene>
    <name evidence="7 9" type="primary">aspS</name>
    <name evidence="9" type="ORF">HMPREF9498_00289</name>
</gene>
<dbReference type="NCBIfam" id="TIGR00459">
    <property type="entry name" value="aspS_bact"/>
    <property type="match status" value="1"/>
</dbReference>
<comment type="caution">
    <text evidence="7">Lacks conserved residue(s) required for the propagation of feature annotation.</text>
</comment>
<proteinExistence type="inferred from homology"/>
<dbReference type="Proteomes" id="UP000004846">
    <property type="component" value="Unassembled WGS sequence"/>
</dbReference>
<dbReference type="PANTHER" id="PTHR22594">
    <property type="entry name" value="ASPARTYL/LYSYL-TRNA SYNTHETASE"/>
    <property type="match status" value="1"/>
</dbReference>
<evidence type="ECO:0000256" key="6">
    <source>
        <dbReference type="ARBA" id="ARBA00023146"/>
    </source>
</evidence>
<feature type="domain" description="Aminoacyl-transfer RNA synthetases class-II family profile" evidence="8">
    <location>
        <begin position="143"/>
        <end position="564"/>
    </location>
</feature>
<evidence type="ECO:0000259" key="8">
    <source>
        <dbReference type="PROSITE" id="PS50862"/>
    </source>
</evidence>
<dbReference type="InterPro" id="IPR047089">
    <property type="entry name" value="Asp-tRNA-ligase_1_N"/>
</dbReference>
<dbReference type="Gene3D" id="3.30.930.10">
    <property type="entry name" value="Bira Bifunctional Protein, Domain 2"/>
    <property type="match status" value="1"/>
</dbReference>
<dbReference type="InterPro" id="IPR002312">
    <property type="entry name" value="Asp/Asn-tRNA-synth_IIb"/>
</dbReference>
<dbReference type="SUPFAM" id="SSF55261">
    <property type="entry name" value="GAD domain-like"/>
    <property type="match status" value="1"/>
</dbReference>
<evidence type="ECO:0000313" key="9">
    <source>
        <dbReference type="EMBL" id="EFM84061.1"/>
    </source>
</evidence>
<dbReference type="InterPro" id="IPR012340">
    <property type="entry name" value="NA-bd_OB-fold"/>
</dbReference>
<dbReference type="HOGENOM" id="CLU_014330_3_2_9"/>
<feature type="binding site" evidence="7">
    <location>
        <position position="231"/>
    </location>
    <ligand>
        <name>ATP</name>
        <dbReference type="ChEBI" id="CHEBI:30616"/>
    </ligand>
</feature>
<comment type="subcellular location">
    <subcellularLocation>
        <location evidence="7">Cytoplasm</location>
    </subcellularLocation>
</comment>
<evidence type="ECO:0000313" key="10">
    <source>
        <dbReference type="Proteomes" id="UP000004846"/>
    </source>
</evidence>
<feature type="binding site" evidence="7">
    <location>
        <position position="490"/>
    </location>
    <ligand>
        <name>L-aspartate</name>
        <dbReference type="ChEBI" id="CHEBI:29991"/>
    </ligand>
</feature>
<dbReference type="InterPro" id="IPR006195">
    <property type="entry name" value="aa-tRNA-synth_II"/>
</dbReference>
<dbReference type="AlphaFoldDB" id="A0A125W9S5"/>
<keyword evidence="5 7" id="KW-0648">Protein biosynthesis</keyword>
<comment type="caution">
    <text evidence="9">The sequence shown here is derived from an EMBL/GenBank/DDBJ whole genome shotgun (WGS) entry which is preliminary data.</text>
</comment>
<dbReference type="Pfam" id="PF02938">
    <property type="entry name" value="GAD"/>
    <property type="match status" value="1"/>
</dbReference>
<dbReference type="RefSeq" id="WP_002360034.1">
    <property type="nucleotide sequence ID" value="NZ_GL454412.1"/>
</dbReference>
<evidence type="ECO:0000256" key="3">
    <source>
        <dbReference type="ARBA" id="ARBA00022741"/>
    </source>
</evidence>
<organism evidence="9 10">
    <name type="scientific">Enterococcus faecalis TX4248</name>
    <dbReference type="NCBI Taxonomy" id="749495"/>
    <lineage>
        <taxon>Bacteria</taxon>
        <taxon>Bacillati</taxon>
        <taxon>Bacillota</taxon>
        <taxon>Bacilli</taxon>
        <taxon>Lactobacillales</taxon>
        <taxon>Enterococcaceae</taxon>
        <taxon>Enterococcus</taxon>
    </lineage>
</organism>
<dbReference type="Gene3D" id="2.40.50.140">
    <property type="entry name" value="Nucleic acid-binding proteins"/>
    <property type="match status" value="1"/>
</dbReference>
<dbReference type="GO" id="GO:0005737">
    <property type="term" value="C:cytoplasm"/>
    <property type="evidence" value="ECO:0007669"/>
    <property type="project" value="UniProtKB-SubCell"/>
</dbReference>
<dbReference type="GO" id="GO:0140096">
    <property type="term" value="F:catalytic activity, acting on a protein"/>
    <property type="evidence" value="ECO:0007669"/>
    <property type="project" value="UniProtKB-ARBA"/>
</dbReference>
<dbReference type="Pfam" id="PF00152">
    <property type="entry name" value="tRNA-synt_2"/>
    <property type="match status" value="1"/>
</dbReference>
<dbReference type="EMBL" id="AEBR01000006">
    <property type="protein sequence ID" value="EFM84061.1"/>
    <property type="molecule type" value="Genomic_DNA"/>
</dbReference>
<dbReference type="Gene3D" id="3.30.1360.30">
    <property type="entry name" value="GAD-like domain"/>
    <property type="match status" value="1"/>
</dbReference>
<dbReference type="PROSITE" id="PS50862">
    <property type="entry name" value="AA_TRNA_LIGASE_II"/>
    <property type="match status" value="1"/>
</dbReference>
<dbReference type="GO" id="GO:0005524">
    <property type="term" value="F:ATP binding"/>
    <property type="evidence" value="ECO:0007669"/>
    <property type="project" value="UniProtKB-UniRule"/>
</dbReference>
<keyword evidence="3 7" id="KW-0547">Nucleotide-binding</keyword>
<dbReference type="PANTHER" id="PTHR22594:SF5">
    <property type="entry name" value="ASPARTATE--TRNA LIGASE, MITOCHONDRIAL"/>
    <property type="match status" value="1"/>
</dbReference>
<evidence type="ECO:0000256" key="7">
    <source>
        <dbReference type="HAMAP-Rule" id="MF_00044"/>
    </source>
</evidence>
<dbReference type="GO" id="GO:0004815">
    <property type="term" value="F:aspartate-tRNA ligase activity"/>
    <property type="evidence" value="ECO:0007669"/>
    <property type="project" value="UniProtKB-UniRule"/>
</dbReference>
<comment type="similarity">
    <text evidence="1 7">Belongs to the class-II aminoacyl-tRNA synthetase family. Type 1 subfamily.</text>
</comment>
<keyword evidence="4 7" id="KW-0067">ATP-binding</keyword>
<dbReference type="InterPro" id="IPR047090">
    <property type="entry name" value="AspRS_core"/>
</dbReference>
<dbReference type="InterPro" id="IPR004115">
    <property type="entry name" value="GAD-like_sf"/>
</dbReference>
<evidence type="ECO:0000256" key="5">
    <source>
        <dbReference type="ARBA" id="ARBA00022917"/>
    </source>
</evidence>
<dbReference type="SUPFAM" id="SSF50249">
    <property type="entry name" value="Nucleic acid-binding proteins"/>
    <property type="match status" value="1"/>
</dbReference>
<feature type="binding site" evidence="7">
    <location>
        <position position="222"/>
    </location>
    <ligand>
        <name>L-aspartate</name>
        <dbReference type="ChEBI" id="CHEBI:29991"/>
    </ligand>
</feature>
<feature type="binding site" evidence="7">
    <location>
        <position position="449"/>
    </location>
    <ligand>
        <name>L-aspartate</name>
        <dbReference type="ChEBI" id="CHEBI:29991"/>
    </ligand>
</feature>
<comment type="catalytic activity">
    <reaction evidence="7">
        <text>tRNA(Asp) + L-aspartate + ATP = L-aspartyl-tRNA(Asp) + AMP + diphosphate</text>
        <dbReference type="Rhea" id="RHEA:19649"/>
        <dbReference type="Rhea" id="RHEA-COMP:9660"/>
        <dbReference type="Rhea" id="RHEA-COMP:9678"/>
        <dbReference type="ChEBI" id="CHEBI:29991"/>
        <dbReference type="ChEBI" id="CHEBI:30616"/>
        <dbReference type="ChEBI" id="CHEBI:33019"/>
        <dbReference type="ChEBI" id="CHEBI:78442"/>
        <dbReference type="ChEBI" id="CHEBI:78516"/>
        <dbReference type="ChEBI" id="CHEBI:456215"/>
        <dbReference type="EC" id="6.1.1.12"/>
    </reaction>
</comment>
<dbReference type="InterPro" id="IPR045864">
    <property type="entry name" value="aa-tRNA-synth_II/BPL/LPL"/>
</dbReference>
<accession>A0A125W9S5</accession>
<sequence length="589" mass="66559">MAKRTTYCGNVSAEFIEKEVVLKGWVQKRRDLGGVIFIDLRDREGIVQVVFNPEKSKEAWEIADKCRSEYVIEVKGQVVYRDKEAINPKMKTGEFEVMATDITILNTAKTTPFTIEDDNNVNDELRMKYRYLDLRRPSMTNNIKLRHQVTKTIRHYLDNHDFLDIETPYLGKSTPEGARDYLVPSRVHAGHFYALPQSPQLFKQLLMGAGFDRYYQIVRCFRDEDLRGDRQPEFTQIDIETTFLTPEEIQTYTENMLAEVMKETKGIEISVPFPRMSYDEAMARYGSDKPDTRFAMELIDVADVVKDVDFKVFQAALENGGHVKALNAKGAADKYSRKDMDNLGKYVSQFGAKGLAWLKVEEDGLKGPIAKFLTEVSDELIAATNAEVGDILMFGADKPEIVAAALGAVRTRLGKELGLIDESKFNFLWIVDWPLFEYDEEAGRYVSAHHPFTQPKAEDVARLATDPASVYAEAYDVVLNGYELGGGSLRIHTRELQEKMFETLGFTKEEAQDQFGFLLDALDYGFPPHGGIALGLDRLAMLLAGEENIREVIAFPKNGKAIDPMNNAPSLVSPLQLFELNIDVTAIDE</sequence>